<proteinExistence type="predicted"/>
<feature type="compositionally biased region" description="Acidic residues" evidence="1">
    <location>
        <begin position="540"/>
        <end position="552"/>
    </location>
</feature>
<sequence length="828" mass="92467">MILKLNIWMFLVFLSLTQCERFDIRVCRDETDCATYETCRRLCNFRGECQNMCVTSSVKARILQRRSHDVPSTNAPLSAPYEDDLKTGDPFTVTGDPFTSDEFVKRNNDDEVTPRTFSEEDFERELRESGISASSPEPPPITSSLAFSDTAVEAFPPSLVPEAPGYEEFESGYTKTPRPSEDRKYPEEKASLDVSSTTIEQLTTEEPSTAINPESTSVESSSFPELASTRAWFFKSTFAPALGVERENQIKESGYLPEDTFYGTSKEASSSEVSTPQNAFVEGPIDKSAYFGGVTVSSLPELYGSKTASTLFGEDGLAKDNLGMTGLTESTTVASLVHSTSVELSRATTESTTGTSTKAAQKYEAEKLAVEQEKKECPAPIPCQENCAIFIDENGCQGCQCLWRSLPCDYDSECVGEGLFCEEGRCNCQRGYVQDFHVSGVCKSNATSGGFKEDNDINDSAVDKSDVKSSERDYYSRRVRKSAFKPRRMERLQWPGPCDNDDHCPPNLYCLQGDCWHLPDKPIRSLQHDPPPKSFPIDSDNFEGESDTEDDIASSVQLPIEDEFDFKLFPSPSPNDRTPRSRFVTRIQPLETDEQEMRQSGIVEESTTKTSSASTATTSTLESTVTASRLTEPKAFVKLIEVSDFSHNIITAKRTSATTSDLDQDETEPPLDPIEFPISSKLQKERLSKKKQPKKKFSFSTTPFPSGPTTFDDTSGIWHSMNGPDEYIPQPFRQIPEDAKVFLEYTEENRKRKPIRVEMFQAKHMIHDECKQNTDCGRTFVCCEKKWCDLTPDCGVAKFCLPHCDMSKMTYLSSMGVGGMPLIDIIYD</sequence>
<feature type="compositionally biased region" description="Low complexity" evidence="1">
    <location>
        <begin position="604"/>
        <end position="620"/>
    </location>
</feature>
<evidence type="ECO:0000313" key="3">
    <source>
        <dbReference type="EMBL" id="TKR81293.1"/>
    </source>
</evidence>
<feature type="region of interest" description="Disordered" evidence="1">
    <location>
        <begin position="657"/>
        <end position="709"/>
    </location>
</feature>
<dbReference type="EMBL" id="AZBU02000004">
    <property type="protein sequence ID" value="TKR81293.1"/>
    <property type="molecule type" value="Genomic_DNA"/>
</dbReference>
<dbReference type="OrthoDB" id="5842921at2759"/>
<reference evidence="3" key="2">
    <citation type="journal article" date="2015" name="Genome Biol.">
        <title>Comparative genomics of Steinernema reveals deeply conserved gene regulatory networks.</title>
        <authorList>
            <person name="Dillman A.R."/>
            <person name="Macchietto M."/>
            <person name="Porter C.F."/>
            <person name="Rogers A."/>
            <person name="Williams B."/>
            <person name="Antoshechkin I."/>
            <person name="Lee M.M."/>
            <person name="Goodwin Z."/>
            <person name="Lu X."/>
            <person name="Lewis E.E."/>
            <person name="Goodrich-Blair H."/>
            <person name="Stock S.P."/>
            <person name="Adams B.J."/>
            <person name="Sternberg P.W."/>
            <person name="Mortazavi A."/>
        </authorList>
    </citation>
    <scope>NUCLEOTIDE SEQUENCE [LARGE SCALE GENOMIC DNA]</scope>
    <source>
        <strain evidence="3">ALL</strain>
    </source>
</reference>
<accession>A0A4U5NF79</accession>
<feature type="compositionally biased region" description="Polar residues" evidence="1">
    <location>
        <begin position="193"/>
        <end position="222"/>
    </location>
</feature>
<protein>
    <recommendedName>
        <fullName evidence="4">WAP domain-containing protein</fullName>
    </recommendedName>
</protein>
<reference evidence="3" key="1">
    <citation type="submission" date="2013-11" db="EMBL/GenBank/DDBJ databases">
        <authorList>
            <person name="Sternberg P."/>
            <person name="Dillman A."/>
            <person name="Macchietto M."/>
        </authorList>
    </citation>
    <scope>NUCLEOTIDE SEQUENCE</scope>
    <source>
        <strain evidence="3">ALL</strain>
    </source>
</reference>
<reference evidence="3" key="3">
    <citation type="journal article" date="2019" name="G3 (Bethesda)">
        <title>Hybrid Assembly of the Genome of the Entomopathogenic Nematode Steinernema carpocapsae Identifies the X-Chromosome.</title>
        <authorList>
            <person name="Serra L."/>
            <person name="Macchietto M."/>
            <person name="Macias-Munoz A."/>
            <person name="McGill C.J."/>
            <person name="Rodriguez I.M."/>
            <person name="Rodriguez B."/>
            <person name="Murad R."/>
            <person name="Mortazavi A."/>
        </authorList>
    </citation>
    <scope>NUCLEOTIDE SEQUENCE</scope>
    <source>
        <strain evidence="3">ALL</strain>
    </source>
</reference>
<feature type="region of interest" description="Disordered" evidence="1">
    <location>
        <begin position="156"/>
        <end position="222"/>
    </location>
</feature>
<keyword evidence="2" id="KW-0732">Signal</keyword>
<evidence type="ECO:0000256" key="2">
    <source>
        <dbReference type="SAM" id="SignalP"/>
    </source>
</evidence>
<feature type="compositionally biased region" description="Basic residues" evidence="1">
    <location>
        <begin position="687"/>
        <end position="697"/>
    </location>
</feature>
<feature type="signal peptide" evidence="2">
    <location>
        <begin position="1"/>
        <end position="19"/>
    </location>
</feature>
<feature type="chain" id="PRO_5021021017" description="WAP domain-containing protein" evidence="2">
    <location>
        <begin position="20"/>
        <end position="828"/>
    </location>
</feature>
<feature type="region of interest" description="Disordered" evidence="1">
    <location>
        <begin position="526"/>
        <end position="552"/>
    </location>
</feature>
<feature type="compositionally biased region" description="Basic and acidic residues" evidence="1">
    <location>
        <begin position="102"/>
        <end position="113"/>
    </location>
</feature>
<comment type="caution">
    <text evidence="3">The sequence shown here is derived from an EMBL/GenBank/DDBJ whole genome shotgun (WGS) entry which is preliminary data.</text>
</comment>
<feature type="region of interest" description="Disordered" evidence="1">
    <location>
        <begin position="588"/>
        <end position="620"/>
    </location>
</feature>
<organism evidence="3">
    <name type="scientific">Steinernema carpocapsae</name>
    <name type="common">Entomopathogenic nematode</name>
    <dbReference type="NCBI Taxonomy" id="34508"/>
    <lineage>
        <taxon>Eukaryota</taxon>
        <taxon>Metazoa</taxon>
        <taxon>Ecdysozoa</taxon>
        <taxon>Nematoda</taxon>
        <taxon>Chromadorea</taxon>
        <taxon>Rhabditida</taxon>
        <taxon>Tylenchina</taxon>
        <taxon>Panagrolaimomorpha</taxon>
        <taxon>Strongyloidoidea</taxon>
        <taxon>Steinernematidae</taxon>
        <taxon>Steinernema</taxon>
    </lineage>
</organism>
<feature type="compositionally biased region" description="Low complexity" evidence="1">
    <location>
        <begin position="698"/>
        <end position="709"/>
    </location>
</feature>
<gene>
    <name evidence="3" type="ORF">L596_015188</name>
</gene>
<evidence type="ECO:0008006" key="4">
    <source>
        <dbReference type="Google" id="ProtNLM"/>
    </source>
</evidence>
<feature type="compositionally biased region" description="Basic and acidic residues" evidence="1">
    <location>
        <begin position="178"/>
        <end position="191"/>
    </location>
</feature>
<feature type="region of interest" description="Disordered" evidence="1">
    <location>
        <begin position="69"/>
        <end position="144"/>
    </location>
</feature>
<evidence type="ECO:0000256" key="1">
    <source>
        <dbReference type="SAM" id="MobiDB-lite"/>
    </source>
</evidence>
<dbReference type="SUPFAM" id="SSF57184">
    <property type="entry name" value="Growth factor receptor domain"/>
    <property type="match status" value="1"/>
</dbReference>
<name>A0A4U5NF79_STECR</name>
<dbReference type="AlphaFoldDB" id="A0A4U5NF79"/>
<dbReference type="InterPro" id="IPR009030">
    <property type="entry name" value="Growth_fac_rcpt_cys_sf"/>
</dbReference>